<keyword evidence="2" id="KW-0732">Signal</keyword>
<dbReference type="EMBL" id="PGOL01000647">
    <property type="protein sequence ID" value="PKI67000.1"/>
    <property type="molecule type" value="Genomic_DNA"/>
</dbReference>
<dbReference type="Proteomes" id="UP000233551">
    <property type="component" value="Unassembled WGS sequence"/>
</dbReference>
<keyword evidence="1" id="KW-0175">Coiled coil</keyword>
<protein>
    <submittedName>
        <fullName evidence="3">Uncharacterized protein</fullName>
    </submittedName>
</protein>
<name>A0A2I0KFC6_PUNGR</name>
<feature type="chain" id="PRO_5014186283" evidence="2">
    <location>
        <begin position="21"/>
        <end position="202"/>
    </location>
</feature>
<feature type="coiled-coil region" evidence="1">
    <location>
        <begin position="138"/>
        <end position="172"/>
    </location>
</feature>
<sequence>MIMGCLEIVGLPLLSHLGSTLVFPSQVIRQLDGLQDVLTEADRLTYRLMWDLYSPKHPTDEERTFSATSAYVAQFYSQDSVLVPRPRTAPIPQVPLAIASKVESFAQAAMCTELQSIREERDRLRCWLVDTRAEFADYKELQKEIAQICARFANQDKEIARLSATLDRARAKAYKSPFLKFSSRLRLFAPLRPTQRSLSYRA</sequence>
<keyword evidence="4" id="KW-1185">Reference proteome</keyword>
<evidence type="ECO:0000313" key="4">
    <source>
        <dbReference type="Proteomes" id="UP000233551"/>
    </source>
</evidence>
<feature type="signal peptide" evidence="2">
    <location>
        <begin position="1"/>
        <end position="20"/>
    </location>
</feature>
<organism evidence="3 4">
    <name type="scientific">Punica granatum</name>
    <name type="common">Pomegranate</name>
    <dbReference type="NCBI Taxonomy" id="22663"/>
    <lineage>
        <taxon>Eukaryota</taxon>
        <taxon>Viridiplantae</taxon>
        <taxon>Streptophyta</taxon>
        <taxon>Embryophyta</taxon>
        <taxon>Tracheophyta</taxon>
        <taxon>Spermatophyta</taxon>
        <taxon>Magnoliopsida</taxon>
        <taxon>eudicotyledons</taxon>
        <taxon>Gunneridae</taxon>
        <taxon>Pentapetalae</taxon>
        <taxon>rosids</taxon>
        <taxon>malvids</taxon>
        <taxon>Myrtales</taxon>
        <taxon>Lythraceae</taxon>
        <taxon>Punica</taxon>
    </lineage>
</organism>
<evidence type="ECO:0000256" key="2">
    <source>
        <dbReference type="SAM" id="SignalP"/>
    </source>
</evidence>
<reference evidence="3 4" key="1">
    <citation type="submission" date="2017-11" db="EMBL/GenBank/DDBJ databases">
        <title>De-novo sequencing of pomegranate (Punica granatum L.) genome.</title>
        <authorList>
            <person name="Akparov Z."/>
            <person name="Amiraslanov A."/>
            <person name="Hajiyeva S."/>
            <person name="Abbasov M."/>
            <person name="Kaur K."/>
            <person name="Hamwieh A."/>
            <person name="Solovyev V."/>
            <person name="Salamov A."/>
            <person name="Braich B."/>
            <person name="Kosarev P."/>
            <person name="Mahmoud A."/>
            <person name="Hajiyev E."/>
            <person name="Babayeva S."/>
            <person name="Izzatullayeva V."/>
            <person name="Mammadov A."/>
            <person name="Mammadov A."/>
            <person name="Sharifova S."/>
            <person name="Ojaghi J."/>
            <person name="Eynullazada K."/>
            <person name="Bayramov B."/>
            <person name="Abdulazimova A."/>
            <person name="Shahmuradov I."/>
        </authorList>
    </citation>
    <scope>NUCLEOTIDE SEQUENCE [LARGE SCALE GENOMIC DNA]</scope>
    <source>
        <strain evidence="4">cv. AG2017</strain>
        <tissue evidence="3">Leaf</tissue>
    </source>
</reference>
<comment type="caution">
    <text evidence="3">The sequence shown here is derived from an EMBL/GenBank/DDBJ whole genome shotgun (WGS) entry which is preliminary data.</text>
</comment>
<proteinExistence type="predicted"/>
<evidence type="ECO:0000256" key="1">
    <source>
        <dbReference type="SAM" id="Coils"/>
    </source>
</evidence>
<evidence type="ECO:0000313" key="3">
    <source>
        <dbReference type="EMBL" id="PKI67000.1"/>
    </source>
</evidence>
<gene>
    <name evidence="3" type="ORF">CRG98_012608</name>
</gene>
<dbReference type="AlphaFoldDB" id="A0A2I0KFC6"/>
<accession>A0A2I0KFC6</accession>